<feature type="region of interest" description="Disordered" evidence="1">
    <location>
        <begin position="21"/>
        <end position="79"/>
    </location>
</feature>
<dbReference type="EMBL" id="VXIS01000388">
    <property type="protein sequence ID" value="KAA8893922.1"/>
    <property type="molecule type" value="Genomic_DNA"/>
</dbReference>
<dbReference type="InParanoid" id="A0A5J5EE47"/>
<dbReference type="Proteomes" id="UP000326924">
    <property type="component" value="Unassembled WGS sequence"/>
</dbReference>
<evidence type="ECO:0000256" key="1">
    <source>
        <dbReference type="SAM" id="MobiDB-lite"/>
    </source>
</evidence>
<gene>
    <name evidence="2" type="ORF">FN846DRAFT_895548</name>
</gene>
<feature type="compositionally biased region" description="Polar residues" evidence="1">
    <location>
        <begin position="68"/>
        <end position="77"/>
    </location>
</feature>
<evidence type="ECO:0000313" key="2">
    <source>
        <dbReference type="EMBL" id="KAA8893922.1"/>
    </source>
</evidence>
<evidence type="ECO:0000313" key="3">
    <source>
        <dbReference type="Proteomes" id="UP000326924"/>
    </source>
</evidence>
<name>A0A5J5EE47_9PEZI</name>
<comment type="caution">
    <text evidence="2">The sequence shown here is derived from an EMBL/GenBank/DDBJ whole genome shotgun (WGS) entry which is preliminary data.</text>
</comment>
<reference evidence="2 3" key="1">
    <citation type="submission" date="2019-09" db="EMBL/GenBank/DDBJ databases">
        <title>Draft genome of the ectomycorrhizal ascomycete Sphaerosporella brunnea.</title>
        <authorList>
            <consortium name="DOE Joint Genome Institute"/>
            <person name="Benucci G.M."/>
            <person name="Marozzi G."/>
            <person name="Antonielli L."/>
            <person name="Sanchez S."/>
            <person name="Marco P."/>
            <person name="Wang X."/>
            <person name="Falini L.B."/>
            <person name="Barry K."/>
            <person name="Haridas S."/>
            <person name="Lipzen A."/>
            <person name="Labutti K."/>
            <person name="Grigoriev I.V."/>
            <person name="Murat C."/>
            <person name="Martin F."/>
            <person name="Albertini E."/>
            <person name="Donnini D."/>
            <person name="Bonito G."/>
        </authorList>
    </citation>
    <scope>NUCLEOTIDE SEQUENCE [LARGE SCALE GENOMIC DNA]</scope>
    <source>
        <strain evidence="2 3">Sb_GMNB300</strain>
    </source>
</reference>
<feature type="compositionally biased region" description="Pro residues" evidence="1">
    <location>
        <begin position="47"/>
        <end position="57"/>
    </location>
</feature>
<keyword evidence="3" id="KW-1185">Reference proteome</keyword>
<dbReference type="AlphaFoldDB" id="A0A5J5EE47"/>
<proteinExistence type="predicted"/>
<sequence length="323" mass="35570">MRTPKPSLSLKLRRLFTHKLPPAPLTISSPFNTTTTTTTPVRTCPLPVIPSTPPPPLSGRRKRKAASPTPSDGTSDASFGCQDALSVQRRQEIVGSAEPRARRRPYSDPGVADWKDWEVHGEKRVCEGCGKHSRDVRRKAEGLFCRICRPPRVVKIPRDPDTGQRLCRTCASPVPRGKTTKKGICKTCRHLTSPTQRTTEPQPPTSEILGVPQGACYVCLTSPRLEDEEGLGLCSNCNPPPPPSSRRLYSEQQPQPHSIRCASSVYGSEGISAWSDDDDDDGYDDDGYTSDIELMGQSYRELILAEEAKLWEDDISIAGNHVV</sequence>
<protein>
    <submittedName>
        <fullName evidence="2">Uncharacterized protein</fullName>
    </submittedName>
</protein>
<accession>A0A5J5EE47</accession>
<organism evidence="2 3">
    <name type="scientific">Sphaerosporella brunnea</name>
    <dbReference type="NCBI Taxonomy" id="1250544"/>
    <lineage>
        <taxon>Eukaryota</taxon>
        <taxon>Fungi</taxon>
        <taxon>Dikarya</taxon>
        <taxon>Ascomycota</taxon>
        <taxon>Pezizomycotina</taxon>
        <taxon>Pezizomycetes</taxon>
        <taxon>Pezizales</taxon>
        <taxon>Pyronemataceae</taxon>
        <taxon>Sphaerosporella</taxon>
    </lineage>
</organism>